<dbReference type="PANTHER" id="PTHR33124:SF39">
    <property type="entry name" value="TRANSCRIPTION FACTOR UPBEAT1"/>
    <property type="match status" value="1"/>
</dbReference>
<dbReference type="AlphaFoldDB" id="A0A9W7I034"/>
<comment type="subcellular location">
    <subcellularLocation>
        <location evidence="1">Nucleus</location>
    </subcellularLocation>
</comment>
<evidence type="ECO:0000313" key="5">
    <source>
        <dbReference type="EMBL" id="GMI87734.1"/>
    </source>
</evidence>
<gene>
    <name evidence="5" type="ORF">HRI_002442700</name>
</gene>
<keyword evidence="3" id="KW-0804">Transcription</keyword>
<evidence type="ECO:0000256" key="1">
    <source>
        <dbReference type="ARBA" id="ARBA00004123"/>
    </source>
</evidence>
<evidence type="ECO:0000256" key="4">
    <source>
        <dbReference type="ARBA" id="ARBA00023242"/>
    </source>
</evidence>
<dbReference type="OrthoDB" id="1935502at2759"/>
<evidence type="ECO:0000313" key="6">
    <source>
        <dbReference type="Proteomes" id="UP001165190"/>
    </source>
</evidence>
<dbReference type="InterPro" id="IPR044660">
    <property type="entry name" value="IBH1-like"/>
</dbReference>
<dbReference type="EMBL" id="BSYR01000022">
    <property type="protein sequence ID" value="GMI87734.1"/>
    <property type="molecule type" value="Genomic_DNA"/>
</dbReference>
<protein>
    <submittedName>
        <fullName evidence="5">UPBEAT1</fullName>
    </submittedName>
</protein>
<dbReference type="PANTHER" id="PTHR33124">
    <property type="entry name" value="TRANSCRIPTION FACTOR IBH1-LIKE 1"/>
    <property type="match status" value="1"/>
</dbReference>
<dbReference type="InterPro" id="IPR044549">
    <property type="entry name" value="bHLH_AtIBH1-like"/>
</dbReference>
<comment type="caution">
    <text evidence="5">The sequence shown here is derived from an EMBL/GenBank/DDBJ whole genome shotgun (WGS) entry which is preliminary data.</text>
</comment>
<dbReference type="Proteomes" id="UP001165190">
    <property type="component" value="Unassembled WGS sequence"/>
</dbReference>
<evidence type="ECO:0000256" key="3">
    <source>
        <dbReference type="ARBA" id="ARBA00023163"/>
    </source>
</evidence>
<dbReference type="GO" id="GO:0006355">
    <property type="term" value="P:regulation of DNA-templated transcription"/>
    <property type="evidence" value="ECO:0007669"/>
    <property type="project" value="InterPro"/>
</dbReference>
<keyword evidence="6" id="KW-1185">Reference proteome</keyword>
<name>A0A9W7I034_HIBTR</name>
<sequence length="90" mass="10414">MSDSNGSSVKRRHSRCRRRSVLMKRRAGLEVSRRGSNSNPFERKVEMLKKLIPNKETVGLDGLFRETAEYIMCLQMRVKVMQIMVEVLTG</sequence>
<organism evidence="5 6">
    <name type="scientific">Hibiscus trionum</name>
    <name type="common">Flower of an hour</name>
    <dbReference type="NCBI Taxonomy" id="183268"/>
    <lineage>
        <taxon>Eukaryota</taxon>
        <taxon>Viridiplantae</taxon>
        <taxon>Streptophyta</taxon>
        <taxon>Embryophyta</taxon>
        <taxon>Tracheophyta</taxon>
        <taxon>Spermatophyta</taxon>
        <taxon>Magnoliopsida</taxon>
        <taxon>eudicotyledons</taxon>
        <taxon>Gunneridae</taxon>
        <taxon>Pentapetalae</taxon>
        <taxon>rosids</taxon>
        <taxon>malvids</taxon>
        <taxon>Malvales</taxon>
        <taxon>Malvaceae</taxon>
        <taxon>Malvoideae</taxon>
        <taxon>Hibiscus</taxon>
    </lineage>
</organism>
<dbReference type="CDD" id="cd11444">
    <property type="entry name" value="bHLH_AtIBH1_like"/>
    <property type="match status" value="1"/>
</dbReference>
<reference evidence="5" key="1">
    <citation type="submission" date="2023-05" db="EMBL/GenBank/DDBJ databases">
        <title>Genome and transcriptome analyses reveal genes involved in the formation of fine ridges on petal epidermal cells in Hibiscus trionum.</title>
        <authorList>
            <person name="Koshimizu S."/>
            <person name="Masuda S."/>
            <person name="Ishii T."/>
            <person name="Shirasu K."/>
            <person name="Hoshino A."/>
            <person name="Arita M."/>
        </authorList>
    </citation>
    <scope>NUCLEOTIDE SEQUENCE</scope>
    <source>
        <strain evidence="5">Hamamatsu line</strain>
    </source>
</reference>
<accession>A0A9W7I034</accession>
<keyword evidence="4" id="KW-0539">Nucleus</keyword>
<evidence type="ECO:0000256" key="2">
    <source>
        <dbReference type="ARBA" id="ARBA00023015"/>
    </source>
</evidence>
<keyword evidence="2" id="KW-0805">Transcription regulation</keyword>
<dbReference type="GO" id="GO:0005634">
    <property type="term" value="C:nucleus"/>
    <property type="evidence" value="ECO:0007669"/>
    <property type="project" value="UniProtKB-SubCell"/>
</dbReference>
<proteinExistence type="predicted"/>